<dbReference type="GO" id="GO:0006260">
    <property type="term" value="P:DNA replication"/>
    <property type="evidence" value="ECO:0007669"/>
    <property type="project" value="UniProtKB-KW"/>
</dbReference>
<dbReference type="AlphaFoldDB" id="A0A0E2H2Y3"/>
<dbReference type="InterPro" id="IPR036869">
    <property type="entry name" value="J_dom_sf"/>
</dbReference>
<accession>A0A0E2H2Y3</accession>
<comment type="caution">
    <text evidence="2">The sequence shown here is derived from an EMBL/GenBank/DDBJ whole genome shotgun (WGS) entry which is preliminary data.</text>
</comment>
<name>A0A0E2H2Y3_9FIRM</name>
<sequence>MLKKFYRTLSKAYHPDSNPGKDTSEEMKLLNQLKNEWGV</sequence>
<dbReference type="HOGENOM" id="CLU_3307352_0_0_9"/>
<dbReference type="SUPFAM" id="SSF46565">
    <property type="entry name" value="Chaperone J-domain"/>
    <property type="match status" value="1"/>
</dbReference>
<evidence type="ECO:0008006" key="4">
    <source>
        <dbReference type="Google" id="ProtNLM"/>
    </source>
</evidence>
<keyword evidence="1" id="KW-0235">DNA replication</keyword>
<proteinExistence type="predicted"/>
<reference evidence="2 3" key="1">
    <citation type="submission" date="2013-01" db="EMBL/GenBank/DDBJ databases">
        <title>The Genome Sequence of Clostridium clostridioforme 90A8.</title>
        <authorList>
            <consortium name="The Broad Institute Genome Sequencing Platform"/>
            <person name="Earl A."/>
            <person name="Ward D."/>
            <person name="Feldgarden M."/>
            <person name="Gevers D."/>
            <person name="Courvalin P."/>
            <person name="Lambert T."/>
            <person name="Walker B."/>
            <person name="Young S.K."/>
            <person name="Zeng Q."/>
            <person name="Gargeya S."/>
            <person name="Fitzgerald M."/>
            <person name="Haas B."/>
            <person name="Abouelleil A."/>
            <person name="Alvarado L."/>
            <person name="Arachchi H.M."/>
            <person name="Berlin A.M."/>
            <person name="Chapman S.B."/>
            <person name="Dewar J."/>
            <person name="Goldberg J."/>
            <person name="Griggs A."/>
            <person name="Gujja S."/>
            <person name="Hansen M."/>
            <person name="Howarth C."/>
            <person name="Imamovic A."/>
            <person name="Larimer J."/>
            <person name="McCowan C."/>
            <person name="Murphy C."/>
            <person name="Neiman D."/>
            <person name="Pearson M."/>
            <person name="Priest M."/>
            <person name="Roberts A."/>
            <person name="Saif S."/>
            <person name="Shea T."/>
            <person name="Sisk P."/>
            <person name="Sykes S."/>
            <person name="Wortman J."/>
            <person name="Nusbaum C."/>
            <person name="Birren B."/>
        </authorList>
    </citation>
    <scope>NUCLEOTIDE SEQUENCE [LARGE SCALE GENOMIC DNA]</scope>
    <source>
        <strain evidence="2 3">90A8</strain>
    </source>
</reference>
<gene>
    <name evidence="2" type="ORF">HMPREF1090_05422</name>
</gene>
<dbReference type="Proteomes" id="UP000013085">
    <property type="component" value="Unassembled WGS sequence"/>
</dbReference>
<dbReference type="EMBL" id="AGYR01000075">
    <property type="protein sequence ID" value="ENZ06619.1"/>
    <property type="molecule type" value="Genomic_DNA"/>
</dbReference>
<evidence type="ECO:0000256" key="1">
    <source>
        <dbReference type="ARBA" id="ARBA00022705"/>
    </source>
</evidence>
<dbReference type="PATRIC" id="fig|999408.3.peg.5820"/>
<dbReference type="Gene3D" id="1.10.287.110">
    <property type="entry name" value="DnaJ domain"/>
    <property type="match status" value="1"/>
</dbReference>
<dbReference type="InterPro" id="IPR001623">
    <property type="entry name" value="DnaJ_domain"/>
</dbReference>
<organism evidence="2 3">
    <name type="scientific">[Clostridium] clostridioforme 90A8</name>
    <dbReference type="NCBI Taxonomy" id="999408"/>
    <lineage>
        <taxon>Bacteria</taxon>
        <taxon>Bacillati</taxon>
        <taxon>Bacillota</taxon>
        <taxon>Clostridia</taxon>
        <taxon>Lachnospirales</taxon>
        <taxon>Lachnospiraceae</taxon>
        <taxon>Enterocloster</taxon>
    </lineage>
</organism>
<protein>
    <recommendedName>
        <fullName evidence="4">J domain-containing protein</fullName>
    </recommendedName>
</protein>
<evidence type="ECO:0000313" key="3">
    <source>
        <dbReference type="Proteomes" id="UP000013085"/>
    </source>
</evidence>
<evidence type="ECO:0000313" key="2">
    <source>
        <dbReference type="EMBL" id="ENZ06619.1"/>
    </source>
</evidence>
<dbReference type="CDD" id="cd06257">
    <property type="entry name" value="DnaJ"/>
    <property type="match status" value="1"/>
</dbReference>